<gene>
    <name evidence="1" type="ORF">GHNINEIG_01607</name>
</gene>
<accession>A0A4P7P0F1</accession>
<sequence length="306" mass="35964">MKGLLYLPRLFKSKSDQDRLIMTILCRNEIDIIESNIRTHAVLGVDGFVVMDNGSTDGTREKLEQLKTEFDLMVIDETGVYQQAKWMKRLMYLARDKMGASWVISNDADEFWIPKEGTSLKEHLSHSDSVVTVKRSNVLLTEDVLKDDYHFSKARYCVEYPICYDKQAELEGAHTAMFFANISPKVIVNPYGFIKISGGNHRAKHIAKTFTARNEHNIRVFHYPIRSWKQFEANIKHRQTLLKYPKARMGDHYRRWVKLYEQGMLKEEFERFVLKENQIQVFEQYGIIKDIHLNDVIFSKSNKFIR</sequence>
<dbReference type="InterPro" id="IPR029044">
    <property type="entry name" value="Nucleotide-diphossugar_trans"/>
</dbReference>
<dbReference type="AlphaFoldDB" id="A0A4P7P0F1"/>
<dbReference type="Proteomes" id="UP000296201">
    <property type="component" value="Chromosome"/>
</dbReference>
<keyword evidence="1" id="KW-0808">Transferase</keyword>
<dbReference type="GO" id="GO:0016740">
    <property type="term" value="F:transferase activity"/>
    <property type="evidence" value="ECO:0007669"/>
    <property type="project" value="UniProtKB-KW"/>
</dbReference>
<name>A0A4P7P0F1_9GAMM</name>
<proteinExistence type="predicted"/>
<protein>
    <submittedName>
        <fullName evidence="1">Glycosyltransferase family 2 protein</fullName>
    </submittedName>
</protein>
<keyword evidence="2" id="KW-1185">Reference proteome</keyword>
<reference evidence="1 2" key="1">
    <citation type="submission" date="2018-08" db="EMBL/GenBank/DDBJ databases">
        <title>Horizontal acquisition of hydrogen conversion ability and other habitat adaptations in Hydrogenovibrio crunogenus strains.</title>
        <authorList>
            <person name="Gonnella G."/>
            <person name="Adam N."/>
            <person name="Perner M."/>
        </authorList>
    </citation>
    <scope>NUCLEOTIDE SEQUENCE [LARGE SCALE GENOMIC DNA]</scope>
    <source>
        <strain evidence="1 2">SP-41</strain>
    </source>
</reference>
<organism evidence="1 2">
    <name type="scientific">Hydrogenovibrio crunogenus</name>
    <dbReference type="NCBI Taxonomy" id="39765"/>
    <lineage>
        <taxon>Bacteria</taxon>
        <taxon>Pseudomonadati</taxon>
        <taxon>Pseudomonadota</taxon>
        <taxon>Gammaproteobacteria</taxon>
        <taxon>Thiotrichales</taxon>
        <taxon>Piscirickettsiaceae</taxon>
        <taxon>Hydrogenovibrio</taxon>
    </lineage>
</organism>
<evidence type="ECO:0000313" key="1">
    <source>
        <dbReference type="EMBL" id="QBZ83547.1"/>
    </source>
</evidence>
<dbReference type="OrthoDB" id="7981249at2"/>
<dbReference type="EMBL" id="CP032096">
    <property type="protein sequence ID" value="QBZ83547.1"/>
    <property type="molecule type" value="Genomic_DNA"/>
</dbReference>
<evidence type="ECO:0000313" key="2">
    <source>
        <dbReference type="Proteomes" id="UP000296201"/>
    </source>
</evidence>
<dbReference type="Pfam" id="PF13704">
    <property type="entry name" value="Glyco_tranf_2_4"/>
    <property type="match status" value="1"/>
</dbReference>
<dbReference type="Gene3D" id="3.90.550.10">
    <property type="entry name" value="Spore Coat Polysaccharide Biosynthesis Protein SpsA, Chain A"/>
    <property type="match status" value="1"/>
</dbReference>
<dbReference type="SUPFAM" id="SSF53448">
    <property type="entry name" value="Nucleotide-diphospho-sugar transferases"/>
    <property type="match status" value="1"/>
</dbReference>